<evidence type="ECO:0000313" key="8">
    <source>
        <dbReference type="RefSeq" id="XP_017768991.1"/>
    </source>
</evidence>
<keyword evidence="3" id="KW-0964">Secreted</keyword>
<dbReference type="PANTHER" id="PTHR11610:SF173">
    <property type="entry name" value="LIPASE DOMAIN-CONTAINING PROTEIN-RELATED"/>
    <property type="match status" value="1"/>
</dbReference>
<comment type="similarity">
    <text evidence="2 4">Belongs to the AB hydrolase superfamily. Lipase family.</text>
</comment>
<evidence type="ECO:0000256" key="4">
    <source>
        <dbReference type="RuleBase" id="RU004262"/>
    </source>
</evidence>
<evidence type="ECO:0000313" key="7">
    <source>
        <dbReference type="Proteomes" id="UP000695000"/>
    </source>
</evidence>
<name>A0ABM1M341_NICVS</name>
<protein>
    <submittedName>
        <fullName evidence="8">Pancreatic lipase-related protein 2-like</fullName>
    </submittedName>
</protein>
<proteinExistence type="inferred from homology"/>
<evidence type="ECO:0000256" key="5">
    <source>
        <dbReference type="SAM" id="SignalP"/>
    </source>
</evidence>
<dbReference type="GeneID" id="108557105"/>
<feature type="signal peptide" evidence="5">
    <location>
        <begin position="1"/>
        <end position="15"/>
    </location>
</feature>
<dbReference type="InterPro" id="IPR033906">
    <property type="entry name" value="Lipase_N"/>
</dbReference>
<evidence type="ECO:0000256" key="2">
    <source>
        <dbReference type="ARBA" id="ARBA00010701"/>
    </source>
</evidence>
<reference evidence="8" key="1">
    <citation type="submission" date="2025-08" db="UniProtKB">
        <authorList>
            <consortium name="RefSeq"/>
        </authorList>
    </citation>
    <scope>IDENTIFICATION</scope>
    <source>
        <tissue evidence="8">Whole Larva</tissue>
    </source>
</reference>
<feature type="chain" id="PRO_5046416643" evidence="5">
    <location>
        <begin position="16"/>
        <end position="296"/>
    </location>
</feature>
<evidence type="ECO:0000256" key="3">
    <source>
        <dbReference type="ARBA" id="ARBA00022525"/>
    </source>
</evidence>
<organism evidence="7 8">
    <name type="scientific">Nicrophorus vespilloides</name>
    <name type="common">Boreal carrion beetle</name>
    <dbReference type="NCBI Taxonomy" id="110193"/>
    <lineage>
        <taxon>Eukaryota</taxon>
        <taxon>Metazoa</taxon>
        <taxon>Ecdysozoa</taxon>
        <taxon>Arthropoda</taxon>
        <taxon>Hexapoda</taxon>
        <taxon>Insecta</taxon>
        <taxon>Pterygota</taxon>
        <taxon>Neoptera</taxon>
        <taxon>Endopterygota</taxon>
        <taxon>Coleoptera</taxon>
        <taxon>Polyphaga</taxon>
        <taxon>Staphyliniformia</taxon>
        <taxon>Silphidae</taxon>
        <taxon>Nicrophorinae</taxon>
        <taxon>Nicrophorus</taxon>
    </lineage>
</organism>
<dbReference type="CDD" id="cd00707">
    <property type="entry name" value="Pancreat_lipase_like"/>
    <property type="match status" value="1"/>
</dbReference>
<dbReference type="Gene3D" id="3.40.50.1820">
    <property type="entry name" value="alpha/beta hydrolase"/>
    <property type="match status" value="1"/>
</dbReference>
<dbReference type="InterPro" id="IPR013818">
    <property type="entry name" value="Lipase"/>
</dbReference>
<dbReference type="PANTHER" id="PTHR11610">
    <property type="entry name" value="LIPASE"/>
    <property type="match status" value="1"/>
</dbReference>
<keyword evidence="5" id="KW-0732">Signal</keyword>
<dbReference type="Pfam" id="PF00151">
    <property type="entry name" value="Lipase"/>
    <property type="match status" value="1"/>
</dbReference>
<gene>
    <name evidence="8" type="primary">LOC108557105</name>
</gene>
<dbReference type="RefSeq" id="XP_017768991.1">
    <property type="nucleotide sequence ID" value="XM_017913502.1"/>
</dbReference>
<accession>A0ABM1M341</accession>
<dbReference type="SUPFAM" id="SSF53474">
    <property type="entry name" value="alpha/beta-Hydrolases"/>
    <property type="match status" value="1"/>
</dbReference>
<dbReference type="PRINTS" id="PR00821">
    <property type="entry name" value="TAGLIPASE"/>
</dbReference>
<dbReference type="Proteomes" id="UP000695000">
    <property type="component" value="Unplaced"/>
</dbReference>
<sequence length="296" mass="33441">MLLLLLLVFIGGGDAIARFYLLNRQSPESKTEITDENLHLVNANLTVKFIIHGWLESYERQWYTDMTRAYLLRYDCNVIQVDWKEEAAQLYSVSVQNTKIIGDSVGDFIVKLNKNLGLGLEKVHVVGHSLGGQVSGFAGKEVLRLMGKKIDRISGLDPAGPEFEGKDTTERLYVGDANFVDITHTDRGVFGYKESIGTVDFMPNGGDRRQPGCTLLEHDNQLTLVQDIFCSHIHSYLYFIQSINDKSQIAYKCNNYLNYKINLCSMNEKTIYGEDVDRNAAGTFYFRTTAAAPYFT</sequence>
<dbReference type="InterPro" id="IPR000734">
    <property type="entry name" value="TAG_lipase"/>
</dbReference>
<keyword evidence="7" id="KW-1185">Reference proteome</keyword>
<feature type="domain" description="Lipase" evidence="6">
    <location>
        <begin position="18"/>
        <end position="294"/>
    </location>
</feature>
<evidence type="ECO:0000256" key="1">
    <source>
        <dbReference type="ARBA" id="ARBA00004613"/>
    </source>
</evidence>
<comment type="subcellular location">
    <subcellularLocation>
        <location evidence="1">Secreted</location>
    </subcellularLocation>
</comment>
<dbReference type="InterPro" id="IPR029058">
    <property type="entry name" value="AB_hydrolase_fold"/>
</dbReference>
<evidence type="ECO:0000259" key="6">
    <source>
        <dbReference type="Pfam" id="PF00151"/>
    </source>
</evidence>